<feature type="compositionally biased region" description="Polar residues" evidence="1">
    <location>
        <begin position="534"/>
        <end position="548"/>
    </location>
</feature>
<protein>
    <submittedName>
        <fullName evidence="2">Hapless 8</fullName>
    </submittedName>
</protein>
<evidence type="ECO:0000313" key="3">
    <source>
        <dbReference type="Proteomes" id="UP001604336"/>
    </source>
</evidence>
<feature type="region of interest" description="Disordered" evidence="1">
    <location>
        <begin position="765"/>
        <end position="785"/>
    </location>
</feature>
<name>A0ABD1UFN3_9LAMI</name>
<proteinExistence type="predicted"/>
<organism evidence="2 3">
    <name type="scientific">Abeliophyllum distichum</name>
    <dbReference type="NCBI Taxonomy" id="126358"/>
    <lineage>
        <taxon>Eukaryota</taxon>
        <taxon>Viridiplantae</taxon>
        <taxon>Streptophyta</taxon>
        <taxon>Embryophyta</taxon>
        <taxon>Tracheophyta</taxon>
        <taxon>Spermatophyta</taxon>
        <taxon>Magnoliopsida</taxon>
        <taxon>eudicotyledons</taxon>
        <taxon>Gunneridae</taxon>
        <taxon>Pentapetalae</taxon>
        <taxon>asterids</taxon>
        <taxon>lamiids</taxon>
        <taxon>Lamiales</taxon>
        <taxon>Oleaceae</taxon>
        <taxon>Forsythieae</taxon>
        <taxon>Abeliophyllum</taxon>
    </lineage>
</organism>
<sequence>MLSIENPPPCPPCSCEISLLKSIGDNRDERASDDRQQLQLDLFKSGFDDNSTKFSIRDYVFDTRSNDIKTNWPFSQKKLQLCLKHGVKDLLPPFQALDSVRNPSIEKCSVEGISIDKENISNYDGKLTRSSDHLVSVSSCNVGCSQELVVDFENINSSGSEEDKEFPSTTTSQSYSEIDSVLAIKKPCLAIVTDNLPGTVVEKPESAALESNKIISSTQSPVKKCRLIVKLSNIIDPRSNENPATNASVASGTMASKVCPVCKTFSSSSNTTLNAHIDQCLSGESTIKWTANSRVTKHRIKPRKTRLMVDIYETASYCTLEELDRRNGTNWALNMGFPAQNIETCAEEGKKTSPAVNLEDTNKESAVYIDSDGTKLRILSKFNDLQTFSNINDDSEPMKLVKRDKERKTLLSKKKKNLVQKHHKLLKRVPHGQKSCFPWPDHCSNIIDGREMKFLIQQSTGKEGCVAPLPIAHDLIKFNHLGIIKQWVGSKRSDLPKKINGKDENQQSDKSVRKNLRAKSHQPSTGDRFMKRSSLLNSQALPDENQLSPPERSKRKENLSCDSHDEYGERSLRKRVSCSSLESKGFHYKKKHLVSSQCNVKQLRKGGLSVDDCHMDLQNNTEYHAPSQGTKRVVIDVSPAEHADSSVVNPKPYPRHAFSSGSKMFSSSGENMLSVSRTSLFGSKTKMKRKWLDVKKLRVRYRSGSDEEAVASQFALDPQHDLVEKLSESADQMEEISDRINVDRTRALKIHKKRREFMISRKEEAMALRSSQPSPESNHHDSVESVGKEVAIREDIVSEPASEIANGELSMVLSNSMDPRLSEDADPDVQLVSQHYIEAYKEHYPAEPVLDGEHKMFCADDHMVGEFDIDEEQGKYFVGIDPIPIPGPPGSFLPSPGHMGSEDLQGNSSLTTCRVQSSEDDHELVDMDSSYSPISATSKISNSFAARSDSISLEKLPVGSPLGNEIKSGFSGASIDPVVGMSPFKPTENTGEGKLNLDGSKVDVMFPEMGSLRFKISQRCCCSRKEGASQSVALNYQDSELWQQTLASLSLPADEKQMVADPKIIYDSSNFRSEKLSVREPSTIAEADVANSPSGFIPMKVSIDSEAKLSSHGDFESASPGTSNPILRLMGKNLMVVKKDEDVTAQSSITNVLAKPQFYVDNGVSPGKFQKEDHHSFHHMVSKDPLFDHAQNHTLSPHFDVGSSGGFKIHSSVRTPQSSPHPPPVSLSSKSFGGSFRSSECHEYIGSCNLSAEQQGSKNKLGVPIAYDTDKVRNPSGYNINEIIVIDDTPVSKADLDIKTTHGKENMKGRESTVGISASMNIGYDSRHVNPFYSYQSRGYSICSESPLVLNASCQAPHPKGIKTNPVKWNCTPEGSSVMDPYSLTAPSSSTCHLKSEMYYSPGFS</sequence>
<dbReference type="Proteomes" id="UP001604336">
    <property type="component" value="Unassembled WGS sequence"/>
</dbReference>
<keyword evidence="3" id="KW-1185">Reference proteome</keyword>
<evidence type="ECO:0000256" key="1">
    <source>
        <dbReference type="SAM" id="MobiDB-lite"/>
    </source>
</evidence>
<comment type="caution">
    <text evidence="2">The sequence shown here is derived from an EMBL/GenBank/DDBJ whole genome shotgun (WGS) entry which is preliminary data.</text>
</comment>
<accession>A0ABD1UFN3</accession>
<dbReference type="PANTHER" id="PTHR35767:SF1">
    <property type="entry name" value="HAPLESS PROTEIN"/>
    <property type="match status" value="1"/>
</dbReference>
<feature type="compositionally biased region" description="Basic and acidic residues" evidence="1">
    <location>
        <begin position="494"/>
        <end position="512"/>
    </location>
</feature>
<evidence type="ECO:0000313" key="2">
    <source>
        <dbReference type="EMBL" id="KAL2523829.1"/>
    </source>
</evidence>
<feature type="region of interest" description="Disordered" evidence="1">
    <location>
        <begin position="494"/>
        <end position="566"/>
    </location>
</feature>
<dbReference type="EMBL" id="JBFOLK010000003">
    <property type="protein sequence ID" value="KAL2523829.1"/>
    <property type="molecule type" value="Genomic_DNA"/>
</dbReference>
<dbReference type="Gene3D" id="3.30.160.60">
    <property type="entry name" value="Classic Zinc Finger"/>
    <property type="match status" value="1"/>
</dbReference>
<feature type="compositionally biased region" description="Basic and acidic residues" evidence="1">
    <location>
        <begin position="551"/>
        <end position="566"/>
    </location>
</feature>
<gene>
    <name evidence="2" type="ORF">Adt_08883</name>
</gene>
<dbReference type="PANTHER" id="PTHR35767">
    <property type="entry name" value="HAPLESS PROTEIN"/>
    <property type="match status" value="1"/>
</dbReference>
<reference evidence="3" key="1">
    <citation type="submission" date="2024-07" db="EMBL/GenBank/DDBJ databases">
        <title>Two chromosome-level genome assemblies of Korean endemic species Abeliophyllum distichum and Forsythia ovata (Oleaceae).</title>
        <authorList>
            <person name="Jang H."/>
        </authorList>
    </citation>
    <scope>NUCLEOTIDE SEQUENCE [LARGE SCALE GENOMIC DNA]</scope>
</reference>